<dbReference type="EMBL" id="BMXB01000007">
    <property type="protein sequence ID" value="GHA38345.1"/>
    <property type="molecule type" value="Genomic_DNA"/>
</dbReference>
<dbReference type="InterPro" id="IPR045455">
    <property type="entry name" value="NrS-1_pol-like_helicase"/>
</dbReference>
<sequence length="407" mass="48007">MKKSPYIRVGTSYYKIVAMPSIAGNFNEALVPWNIETLRQDHGKSFIGRINKFDGFTCIPSHKDFRQVHHGFYNTYSPLPHTPQEGKIEISLRFLNHIFGSQVELGLDYLQLLYSRPLQMLPILCLVSRERVTGKTTFLKWLKAIFDNNLTYLTNDNFSSQFNADWANKLLICIDEVLFNKEELTERIKYLSTTDFNKLEAKGKDKREVEFFSKFILCSNNEDSFIKIDSEETRFWVLKIPSLEKEETHFLEDLREEIPAFLYYLEKRQLSSKHSTRMWFTPEEVRTDALANLMQNNQNRVEKELASVILSLMETYEVDEVDICPMDALHVLNRTRIRTDLTQLRQILKRDWKLSNQDNSLSYQKMTIWLEGGLGMIPAKGRYYTIKKDFLLQRFGENQKIREMMHN</sequence>
<protein>
    <recommendedName>
        <fullName evidence="1">NrS-1 polymerase-like helicase domain-containing protein</fullName>
    </recommendedName>
</protein>
<dbReference type="RefSeq" id="WP_189604577.1">
    <property type="nucleotide sequence ID" value="NZ_BMXB01000007.1"/>
</dbReference>
<comment type="caution">
    <text evidence="2">The sequence shown here is derived from an EMBL/GenBank/DDBJ whole genome shotgun (WGS) entry which is preliminary data.</text>
</comment>
<dbReference type="InterPro" id="IPR027417">
    <property type="entry name" value="P-loop_NTPase"/>
</dbReference>
<dbReference type="SUPFAM" id="SSF52540">
    <property type="entry name" value="P-loop containing nucleoside triphosphate hydrolases"/>
    <property type="match status" value="1"/>
</dbReference>
<proteinExistence type="predicted"/>
<reference evidence="2" key="1">
    <citation type="journal article" date="2014" name="Int. J. Syst. Evol. Microbiol.">
        <title>Complete genome sequence of Corynebacterium casei LMG S-19264T (=DSM 44701T), isolated from a smear-ripened cheese.</title>
        <authorList>
            <consortium name="US DOE Joint Genome Institute (JGI-PGF)"/>
            <person name="Walter F."/>
            <person name="Albersmeier A."/>
            <person name="Kalinowski J."/>
            <person name="Ruckert C."/>
        </authorList>
    </citation>
    <scope>NUCLEOTIDE SEQUENCE</scope>
    <source>
        <strain evidence="2">KCTC 12719</strain>
    </source>
</reference>
<feature type="domain" description="NrS-1 polymerase-like helicase" evidence="1">
    <location>
        <begin position="126"/>
        <end position="232"/>
    </location>
</feature>
<evidence type="ECO:0000313" key="2">
    <source>
        <dbReference type="EMBL" id="GHA38345.1"/>
    </source>
</evidence>
<accession>A0A918VZR1</accession>
<dbReference type="AlphaFoldDB" id="A0A918VZR1"/>
<evidence type="ECO:0000259" key="1">
    <source>
        <dbReference type="Pfam" id="PF19263"/>
    </source>
</evidence>
<keyword evidence="3" id="KW-1185">Reference proteome</keyword>
<dbReference type="Pfam" id="PF19263">
    <property type="entry name" value="DUF5906"/>
    <property type="match status" value="1"/>
</dbReference>
<reference evidence="2" key="2">
    <citation type="submission" date="2020-09" db="EMBL/GenBank/DDBJ databases">
        <authorList>
            <person name="Sun Q."/>
            <person name="Kim S."/>
        </authorList>
    </citation>
    <scope>NUCLEOTIDE SEQUENCE</scope>
    <source>
        <strain evidence="2">KCTC 12719</strain>
    </source>
</reference>
<name>A0A918VZR1_9FLAO</name>
<evidence type="ECO:0000313" key="3">
    <source>
        <dbReference type="Proteomes" id="UP000610456"/>
    </source>
</evidence>
<dbReference type="Proteomes" id="UP000610456">
    <property type="component" value="Unassembled WGS sequence"/>
</dbReference>
<organism evidence="2 3">
    <name type="scientific">Salinimicrobium marinum</name>
    <dbReference type="NCBI Taxonomy" id="680283"/>
    <lineage>
        <taxon>Bacteria</taxon>
        <taxon>Pseudomonadati</taxon>
        <taxon>Bacteroidota</taxon>
        <taxon>Flavobacteriia</taxon>
        <taxon>Flavobacteriales</taxon>
        <taxon>Flavobacteriaceae</taxon>
        <taxon>Salinimicrobium</taxon>
    </lineage>
</organism>
<gene>
    <name evidence="2" type="ORF">GCM10007103_19660</name>
</gene>
<dbReference type="Gene3D" id="3.40.50.300">
    <property type="entry name" value="P-loop containing nucleotide triphosphate hydrolases"/>
    <property type="match status" value="1"/>
</dbReference>